<dbReference type="InterPro" id="IPR013815">
    <property type="entry name" value="ATP_grasp_subdomain_1"/>
</dbReference>
<evidence type="ECO:0000256" key="1">
    <source>
        <dbReference type="ARBA" id="ARBA00022723"/>
    </source>
</evidence>
<keyword evidence="1" id="KW-0479">Metal-binding</keyword>
<dbReference type="InterPro" id="IPR016185">
    <property type="entry name" value="PreATP-grasp_dom_sf"/>
</dbReference>
<evidence type="ECO:0000313" key="6">
    <source>
        <dbReference type="EMBL" id="BAV57459.1"/>
    </source>
</evidence>
<evidence type="ECO:0000256" key="2">
    <source>
        <dbReference type="ARBA" id="ARBA00022741"/>
    </source>
</evidence>
<dbReference type="PANTHER" id="PTHR21621">
    <property type="entry name" value="RIBOSOMAL PROTEIN S6 MODIFICATION PROTEIN"/>
    <property type="match status" value="1"/>
</dbReference>
<accession>A0A1B4ZDE2</accession>
<feature type="domain" description="ATP-grasp" evidence="5">
    <location>
        <begin position="98"/>
        <end position="284"/>
    </location>
</feature>
<organism evidence="6">
    <name type="scientific">Streptomyces sp. SANK 60404</name>
    <dbReference type="NCBI Taxonomy" id="1213862"/>
    <lineage>
        <taxon>Bacteria</taxon>
        <taxon>Bacillati</taxon>
        <taxon>Actinomycetota</taxon>
        <taxon>Actinomycetes</taxon>
        <taxon>Kitasatosporales</taxon>
        <taxon>Streptomycetaceae</taxon>
        <taxon>Streptomyces</taxon>
    </lineage>
</organism>
<dbReference type="GO" id="GO:0009432">
    <property type="term" value="P:SOS response"/>
    <property type="evidence" value="ECO:0007669"/>
    <property type="project" value="TreeGrafter"/>
</dbReference>
<dbReference type="NCBIfam" id="TIGR00768">
    <property type="entry name" value="rimK_fam"/>
    <property type="match status" value="1"/>
</dbReference>
<dbReference type="GO" id="GO:0046872">
    <property type="term" value="F:metal ion binding"/>
    <property type="evidence" value="ECO:0007669"/>
    <property type="project" value="UniProtKB-KW"/>
</dbReference>
<sequence>MTPATRPAPFAMLASRMRADEKRLLDAFERRGLECEYVDSRASWTLLGAPRPRHQVVLNREIGHARALYAARSLESAGATVVNSAAATEVCGDKWQTSTALRAHGLPTPRTALGLTPEAALEALEVIGYPAVIKPLVGSWGRLVTLVPDRATAGTVMEYIAALPAPQSHIVYVQELVAKPDRDIRVVVVGGEVLGATYRHGDQWRTNVARGAVTEAFEPSPEMVKLSTEAAAAVGADIAGVDLIEDADGRVVVLEVNHGVEFSGFQRAVGDRVDVAGRIVEYLMARAQAWFE</sequence>
<dbReference type="SUPFAM" id="SSF56059">
    <property type="entry name" value="Glutathione synthetase ATP-binding domain-like"/>
    <property type="match status" value="1"/>
</dbReference>
<dbReference type="Gene3D" id="3.30.1490.20">
    <property type="entry name" value="ATP-grasp fold, A domain"/>
    <property type="match status" value="1"/>
</dbReference>
<dbReference type="PROSITE" id="PS50975">
    <property type="entry name" value="ATP_GRASP"/>
    <property type="match status" value="1"/>
</dbReference>
<dbReference type="Pfam" id="PF08443">
    <property type="entry name" value="RimK"/>
    <property type="match status" value="1"/>
</dbReference>
<dbReference type="EMBL" id="LC072720">
    <property type="protein sequence ID" value="BAV57459.1"/>
    <property type="molecule type" value="Genomic_DNA"/>
</dbReference>
<keyword evidence="2 4" id="KW-0547">Nucleotide-binding</keyword>
<gene>
    <name evidence="6" type="primary">vzb23</name>
</gene>
<evidence type="ECO:0000256" key="4">
    <source>
        <dbReference type="PROSITE-ProRule" id="PRU00409"/>
    </source>
</evidence>
<dbReference type="InterPro" id="IPR011761">
    <property type="entry name" value="ATP-grasp"/>
</dbReference>
<keyword evidence="3 4" id="KW-0067">ATP-binding</keyword>
<protein>
    <submittedName>
        <fullName evidence="6">LysX</fullName>
    </submittedName>
</protein>
<reference evidence="6" key="1">
    <citation type="journal article" date="2016" name="Nat. Chem. Biol.">
        <title>Amino-group carrier-protein-mediated secondary metabolite biosynthesis in Streptomyces.</title>
        <authorList>
            <person name="Hasebe F."/>
            <person name="Matsuda K."/>
            <person name="Shiraishi T."/>
            <person name="Futamura Y."/>
            <person name="Nakano T."/>
            <person name="Tomita T."/>
            <person name="Ishigami K."/>
            <person name="Taka H."/>
            <person name="Mineki R."/>
            <person name="Fujimura T."/>
            <person name="Osada H."/>
            <person name="Kuzuyama T."/>
            <person name="Nishiyama M."/>
        </authorList>
    </citation>
    <scope>NUCLEOTIDE SEQUENCE</scope>
    <source>
        <strain evidence="6">SANK 60404</strain>
    </source>
</reference>
<dbReference type="InterPro" id="IPR013651">
    <property type="entry name" value="ATP-grasp_RimK-type"/>
</dbReference>
<dbReference type="InterPro" id="IPR004666">
    <property type="entry name" value="Rp_bS6_RimK/Lys_biosynth_LsyX"/>
</dbReference>
<dbReference type="GO" id="GO:0005524">
    <property type="term" value="F:ATP binding"/>
    <property type="evidence" value="ECO:0007669"/>
    <property type="project" value="UniProtKB-UniRule"/>
</dbReference>
<evidence type="ECO:0000259" key="5">
    <source>
        <dbReference type="PROSITE" id="PS50975"/>
    </source>
</evidence>
<evidence type="ECO:0000256" key="3">
    <source>
        <dbReference type="ARBA" id="ARBA00022840"/>
    </source>
</evidence>
<dbReference type="Pfam" id="PF22626">
    <property type="entry name" value="LysX_preATP_grasp"/>
    <property type="match status" value="1"/>
</dbReference>
<dbReference type="GO" id="GO:0005737">
    <property type="term" value="C:cytoplasm"/>
    <property type="evidence" value="ECO:0007669"/>
    <property type="project" value="TreeGrafter"/>
</dbReference>
<dbReference type="Gene3D" id="3.40.50.20">
    <property type="match status" value="1"/>
</dbReference>
<dbReference type="SUPFAM" id="SSF52440">
    <property type="entry name" value="PreATP-grasp domain"/>
    <property type="match status" value="1"/>
</dbReference>
<dbReference type="Gene3D" id="3.30.470.20">
    <property type="entry name" value="ATP-grasp fold, B domain"/>
    <property type="match status" value="1"/>
</dbReference>
<name>A0A1B4ZDE2_9ACTN</name>
<proteinExistence type="predicted"/>
<dbReference type="InterPro" id="IPR054562">
    <property type="entry name" value="LysX/ArgX_preATP_grasp"/>
</dbReference>
<dbReference type="PANTHER" id="PTHR21621:SF0">
    <property type="entry name" value="BETA-CITRYLGLUTAMATE SYNTHASE B-RELATED"/>
    <property type="match status" value="1"/>
</dbReference>
<dbReference type="GO" id="GO:0018169">
    <property type="term" value="F:ribosomal S6-glutamic acid ligase activity"/>
    <property type="evidence" value="ECO:0007669"/>
    <property type="project" value="TreeGrafter"/>
</dbReference>
<dbReference type="AlphaFoldDB" id="A0A1B4ZDE2"/>